<dbReference type="EC" id="1.7.1.17" evidence="6"/>
<comment type="function">
    <text evidence="6">Quinone reductase that provides resistance to thiol-specific stress caused by electrophilic quinones.</text>
</comment>
<dbReference type="InterPro" id="IPR003680">
    <property type="entry name" value="Flavodoxin_fold"/>
</dbReference>
<evidence type="ECO:0000256" key="2">
    <source>
        <dbReference type="ARBA" id="ARBA00022643"/>
    </source>
</evidence>
<feature type="binding site" evidence="6">
    <location>
        <begin position="17"/>
        <end position="19"/>
    </location>
    <ligand>
        <name>FMN</name>
        <dbReference type="ChEBI" id="CHEBI:58210"/>
    </ligand>
</feature>
<sequence>MPHTLLRIDSSARRAGSVSRDLTDRIVARLADGDTDVITRDLATGLPQITESWIGANFTPEAERSAAQRAELALSDELIAELKAADTVVIGLPIYNFAVPASLKAWIDLVARAGITFRYSEAGPEGLLSGKRVVVAVTSGGTAMGSEIDHATGYLAHVMRFLGLTDVTFVGADRLAIDSEASLAAAHLAVEALPRAA</sequence>
<keyword evidence="2 6" id="KW-0288">FMN</keyword>
<dbReference type="PANTHER" id="PTHR43741:SF4">
    <property type="entry name" value="FMN-DEPENDENT NADH:QUINONE OXIDOREDUCTASE"/>
    <property type="match status" value="1"/>
</dbReference>
<dbReference type="InterPro" id="IPR023048">
    <property type="entry name" value="NADH:quinone_OxRdtase_FMN_depd"/>
</dbReference>
<feature type="binding site" evidence="6">
    <location>
        <begin position="138"/>
        <end position="141"/>
    </location>
    <ligand>
        <name>FMN</name>
        <dbReference type="ChEBI" id="CHEBI:58210"/>
    </ligand>
</feature>
<evidence type="ECO:0000259" key="7">
    <source>
        <dbReference type="Pfam" id="PF02525"/>
    </source>
</evidence>
<evidence type="ECO:0000256" key="4">
    <source>
        <dbReference type="ARBA" id="ARBA00023027"/>
    </source>
</evidence>
<dbReference type="Pfam" id="PF02525">
    <property type="entry name" value="Flavodoxin_2"/>
    <property type="match status" value="1"/>
</dbReference>
<proteinExistence type="inferred from homology"/>
<protein>
    <recommendedName>
        <fullName evidence="6">FMN dependent NADH:quinone oxidoreductase</fullName>
        <ecNumber evidence="6">1.6.5.-</ecNumber>
    </recommendedName>
    <alternativeName>
        <fullName evidence="6">Azo-dye reductase</fullName>
    </alternativeName>
    <alternativeName>
        <fullName evidence="6">FMN-dependent NADH-azo compound oxidoreductase</fullName>
    </alternativeName>
    <alternativeName>
        <fullName evidence="6">FMN-dependent NADH-azoreductase</fullName>
        <ecNumber evidence="6">1.7.1.17</ecNumber>
    </alternativeName>
</protein>
<evidence type="ECO:0000256" key="5">
    <source>
        <dbReference type="ARBA" id="ARBA00048542"/>
    </source>
</evidence>
<comment type="caution">
    <text evidence="6">Lacks conserved residue(s) required for the propagation of feature annotation.</text>
</comment>
<comment type="subunit">
    <text evidence="6">Homodimer.</text>
</comment>
<keyword evidence="4 6" id="KW-0520">NAD</keyword>
<reference evidence="8 9" key="1">
    <citation type="submission" date="2024-06" db="EMBL/GenBank/DDBJ databases">
        <title>Genome of Rhodovulum iodosum, a marine photoferrotroph.</title>
        <authorList>
            <person name="Bianchini G."/>
            <person name="Nikeleit V."/>
            <person name="Kappler A."/>
            <person name="Bryce C."/>
            <person name="Sanchez-Baracaldo P."/>
        </authorList>
    </citation>
    <scope>NUCLEOTIDE SEQUENCE [LARGE SCALE GENOMIC DNA]</scope>
    <source>
        <strain evidence="8 9">UT/N1</strain>
    </source>
</reference>
<comment type="catalytic activity">
    <reaction evidence="5">
        <text>N,N-dimethyl-1,4-phenylenediamine + anthranilate + 2 NAD(+) = 2-(4-dimethylaminophenyl)diazenylbenzoate + 2 NADH + 2 H(+)</text>
        <dbReference type="Rhea" id="RHEA:55872"/>
        <dbReference type="ChEBI" id="CHEBI:15378"/>
        <dbReference type="ChEBI" id="CHEBI:15783"/>
        <dbReference type="ChEBI" id="CHEBI:16567"/>
        <dbReference type="ChEBI" id="CHEBI:57540"/>
        <dbReference type="ChEBI" id="CHEBI:57945"/>
        <dbReference type="ChEBI" id="CHEBI:71579"/>
        <dbReference type="EC" id="1.7.1.17"/>
    </reaction>
    <physiologicalReaction direction="right-to-left" evidence="5">
        <dbReference type="Rhea" id="RHEA:55874"/>
    </physiologicalReaction>
</comment>
<dbReference type="PANTHER" id="PTHR43741">
    <property type="entry name" value="FMN-DEPENDENT NADH-AZOREDUCTASE 1"/>
    <property type="match status" value="1"/>
</dbReference>
<evidence type="ECO:0000313" key="9">
    <source>
        <dbReference type="Proteomes" id="UP001560019"/>
    </source>
</evidence>
<feature type="binding site" evidence="6">
    <location>
        <position position="11"/>
    </location>
    <ligand>
        <name>FMN</name>
        <dbReference type="ChEBI" id="CHEBI:58210"/>
    </ligand>
</feature>
<gene>
    <name evidence="6" type="primary">azoR</name>
    <name evidence="8" type="ORF">Ga0609869_000812</name>
</gene>
<comment type="cofactor">
    <cofactor evidence="6">
        <name>FMN</name>
        <dbReference type="ChEBI" id="CHEBI:58210"/>
    </cofactor>
    <text evidence="6">Binds 1 FMN per subunit.</text>
</comment>
<dbReference type="EMBL" id="JBEHHI010000001">
    <property type="protein sequence ID" value="MEX5727459.1"/>
    <property type="molecule type" value="Genomic_DNA"/>
</dbReference>
<evidence type="ECO:0000256" key="3">
    <source>
        <dbReference type="ARBA" id="ARBA00023002"/>
    </source>
</evidence>
<keyword evidence="9" id="KW-1185">Reference proteome</keyword>
<dbReference type="RefSeq" id="WP_125407434.1">
    <property type="nucleotide sequence ID" value="NZ_JBEHHI010000001.1"/>
</dbReference>
<dbReference type="InterPro" id="IPR029039">
    <property type="entry name" value="Flavoprotein-like_sf"/>
</dbReference>
<name>A0ABV3XQU7_9RHOB</name>
<feature type="domain" description="Flavodoxin-like fold" evidence="7">
    <location>
        <begin position="4"/>
        <end position="190"/>
    </location>
</feature>
<evidence type="ECO:0000313" key="8">
    <source>
        <dbReference type="EMBL" id="MEX5727459.1"/>
    </source>
</evidence>
<comment type="catalytic activity">
    <reaction evidence="6">
        <text>2 a quinone + NADH + H(+) = 2 a 1,4-benzosemiquinone + NAD(+)</text>
        <dbReference type="Rhea" id="RHEA:65952"/>
        <dbReference type="ChEBI" id="CHEBI:15378"/>
        <dbReference type="ChEBI" id="CHEBI:57540"/>
        <dbReference type="ChEBI" id="CHEBI:57945"/>
        <dbReference type="ChEBI" id="CHEBI:132124"/>
        <dbReference type="ChEBI" id="CHEBI:134225"/>
    </reaction>
</comment>
<comment type="function">
    <text evidence="6">Also exhibits azoreductase activity. Catalyzes the reductive cleavage of the azo bond in aromatic azo compounds to the corresponding amines.</text>
</comment>
<dbReference type="Gene3D" id="3.40.50.360">
    <property type="match status" value="1"/>
</dbReference>
<keyword evidence="1 6" id="KW-0285">Flavoprotein</keyword>
<evidence type="ECO:0000256" key="1">
    <source>
        <dbReference type="ARBA" id="ARBA00022630"/>
    </source>
</evidence>
<evidence type="ECO:0000256" key="6">
    <source>
        <dbReference type="HAMAP-Rule" id="MF_01216"/>
    </source>
</evidence>
<dbReference type="EC" id="1.6.5.-" evidence="6"/>
<dbReference type="HAMAP" id="MF_01216">
    <property type="entry name" value="Azoreductase_type1"/>
    <property type="match status" value="1"/>
</dbReference>
<dbReference type="InterPro" id="IPR050104">
    <property type="entry name" value="FMN-dep_NADH:Q_OxRdtase_AzoR1"/>
</dbReference>
<dbReference type="Proteomes" id="UP001560019">
    <property type="component" value="Unassembled WGS sequence"/>
</dbReference>
<comment type="caution">
    <text evidence="8">The sequence shown here is derived from an EMBL/GenBank/DDBJ whole genome shotgun (WGS) entry which is preliminary data.</text>
</comment>
<organism evidence="8 9">
    <name type="scientific">Rhodovulum iodosum</name>
    <dbReference type="NCBI Taxonomy" id="68291"/>
    <lineage>
        <taxon>Bacteria</taxon>
        <taxon>Pseudomonadati</taxon>
        <taxon>Pseudomonadota</taxon>
        <taxon>Alphaproteobacteria</taxon>
        <taxon>Rhodobacterales</taxon>
        <taxon>Paracoccaceae</taxon>
        <taxon>Rhodovulum</taxon>
    </lineage>
</organism>
<accession>A0ABV3XQU7</accession>
<comment type="similarity">
    <text evidence="6">Belongs to the azoreductase type 1 family.</text>
</comment>
<dbReference type="SUPFAM" id="SSF52218">
    <property type="entry name" value="Flavoproteins"/>
    <property type="match status" value="1"/>
</dbReference>
<keyword evidence="3 6" id="KW-0560">Oxidoreductase</keyword>